<dbReference type="AlphaFoldDB" id="A0A8R1DFY3"/>
<evidence type="ECO:0000313" key="3">
    <source>
        <dbReference type="Proteomes" id="UP000005237"/>
    </source>
</evidence>
<feature type="region of interest" description="Disordered" evidence="1">
    <location>
        <begin position="165"/>
        <end position="200"/>
    </location>
</feature>
<proteinExistence type="predicted"/>
<dbReference type="EnsemblMetazoa" id="CJA01703.1">
    <property type="protein sequence ID" value="CJA01703.1"/>
    <property type="gene ID" value="WBGene00120907"/>
</dbReference>
<feature type="compositionally biased region" description="Polar residues" evidence="1">
    <location>
        <begin position="16"/>
        <end position="28"/>
    </location>
</feature>
<evidence type="ECO:0000256" key="1">
    <source>
        <dbReference type="SAM" id="MobiDB-lite"/>
    </source>
</evidence>
<name>A0A8R1DFY3_CAEJA</name>
<protein>
    <submittedName>
        <fullName evidence="2">Uncharacterized protein</fullName>
    </submittedName>
</protein>
<accession>A0A8R1DFY3</accession>
<sequence>MSFQPLGSKPGEESTKQNAEQNKFSETSFAPVEGKGNTFQDGNFHAEPTNHQSTVEKMLEKRLNRCRNGSKTDSYSTFGVHMRQYNPGFGRCSGDSNSTSFYSDLGSDFDSWDSNMPCSSSQANARDAAKNARERTRNYQDTGYISHAPVLTANELSASIGTFSLEESQPDSSVPIKNLRNDTDDEESGENKKAKMKNPLVKSASTSDLPKLWSERCKSIPETKKYIKCYDVWYSEFYYGHLLADMTVNMTSIGKCFECLY</sequence>
<keyword evidence="3" id="KW-1185">Reference proteome</keyword>
<reference evidence="3" key="1">
    <citation type="submission" date="2010-08" db="EMBL/GenBank/DDBJ databases">
        <authorList>
            <consortium name="Caenorhabditis japonica Sequencing Consortium"/>
            <person name="Wilson R.K."/>
        </authorList>
    </citation>
    <scope>NUCLEOTIDE SEQUENCE [LARGE SCALE GENOMIC DNA]</scope>
    <source>
        <strain evidence="3">DF5081</strain>
    </source>
</reference>
<dbReference type="Proteomes" id="UP000005237">
    <property type="component" value="Unassembled WGS sequence"/>
</dbReference>
<reference evidence="2" key="2">
    <citation type="submission" date="2022-06" db="UniProtKB">
        <authorList>
            <consortium name="EnsemblMetazoa"/>
        </authorList>
    </citation>
    <scope>IDENTIFICATION</scope>
    <source>
        <strain evidence="2">DF5081</strain>
    </source>
</reference>
<feature type="region of interest" description="Disordered" evidence="1">
    <location>
        <begin position="1"/>
        <end position="52"/>
    </location>
</feature>
<organism evidence="2 3">
    <name type="scientific">Caenorhabditis japonica</name>
    <dbReference type="NCBI Taxonomy" id="281687"/>
    <lineage>
        <taxon>Eukaryota</taxon>
        <taxon>Metazoa</taxon>
        <taxon>Ecdysozoa</taxon>
        <taxon>Nematoda</taxon>
        <taxon>Chromadorea</taxon>
        <taxon>Rhabditida</taxon>
        <taxon>Rhabditina</taxon>
        <taxon>Rhabditomorpha</taxon>
        <taxon>Rhabditoidea</taxon>
        <taxon>Rhabditidae</taxon>
        <taxon>Peloderinae</taxon>
        <taxon>Caenorhabditis</taxon>
    </lineage>
</organism>
<evidence type="ECO:0000313" key="2">
    <source>
        <dbReference type="EnsemblMetazoa" id="CJA01703.1"/>
    </source>
</evidence>